<evidence type="ECO:0000313" key="11">
    <source>
        <dbReference type="EMBL" id="QCZ94179.1"/>
    </source>
</evidence>
<evidence type="ECO:0000256" key="3">
    <source>
        <dbReference type="ARBA" id="ARBA00006669"/>
    </source>
</evidence>
<sequence>MTDTFMQQIVATSLAEWLAVGLAIGYVWLAARQNSWCWLCAFLSTAIYTYLFWQVTLPFQSLLNFFYMIMAVYGYYQWKKGQQTAAGVQSWPWYWHLAIVPTLLLAGWGLALVAAGQFNNEFLWLDACIQVLSVVTTFMVAHKVLQNWVYWFFINLASAYLYAQSGLILSACLFTGYVGFSVYGYWQWLGQWKMQHESHAYN</sequence>
<evidence type="ECO:0000256" key="10">
    <source>
        <dbReference type="SAM" id="Phobius"/>
    </source>
</evidence>
<dbReference type="PANTHER" id="PTHR36122:SF2">
    <property type="entry name" value="NICOTINAMIDE RIBOSIDE TRANSPORTER PNUC"/>
    <property type="match status" value="1"/>
</dbReference>
<name>A0A5B7YI61_9ALTE</name>
<dbReference type="Pfam" id="PF04973">
    <property type="entry name" value="NMN_transporter"/>
    <property type="match status" value="1"/>
</dbReference>
<feature type="transmembrane region" description="Helical" evidence="10">
    <location>
        <begin position="36"/>
        <end position="53"/>
    </location>
</feature>
<evidence type="ECO:0000313" key="12">
    <source>
        <dbReference type="Proteomes" id="UP000304912"/>
    </source>
</evidence>
<dbReference type="GO" id="GO:0034257">
    <property type="term" value="F:nicotinamide riboside transmembrane transporter activity"/>
    <property type="evidence" value="ECO:0007669"/>
    <property type="project" value="InterPro"/>
</dbReference>
<feature type="transmembrane region" description="Helical" evidence="10">
    <location>
        <begin position="122"/>
        <end position="140"/>
    </location>
</feature>
<gene>
    <name evidence="11" type="ORF">FBQ74_12175</name>
</gene>
<dbReference type="KEGG" id="salk:FBQ74_12175"/>
<dbReference type="OrthoDB" id="9791248at2"/>
<dbReference type="EMBL" id="CP039852">
    <property type="protein sequence ID" value="QCZ94179.1"/>
    <property type="molecule type" value="Genomic_DNA"/>
</dbReference>
<feature type="transmembrane region" description="Helical" evidence="10">
    <location>
        <begin position="59"/>
        <end position="76"/>
    </location>
</feature>
<evidence type="ECO:0000256" key="2">
    <source>
        <dbReference type="ARBA" id="ARBA00004651"/>
    </source>
</evidence>
<dbReference type="Proteomes" id="UP000304912">
    <property type="component" value="Chromosome"/>
</dbReference>
<evidence type="ECO:0000256" key="8">
    <source>
        <dbReference type="ARBA" id="ARBA00022989"/>
    </source>
</evidence>
<dbReference type="GO" id="GO:0005886">
    <property type="term" value="C:plasma membrane"/>
    <property type="evidence" value="ECO:0007669"/>
    <property type="project" value="UniProtKB-SubCell"/>
</dbReference>
<keyword evidence="5" id="KW-0813">Transport</keyword>
<evidence type="ECO:0000256" key="4">
    <source>
        <dbReference type="ARBA" id="ARBA00017522"/>
    </source>
</evidence>
<keyword evidence="7 10" id="KW-0812">Transmembrane</keyword>
<keyword evidence="12" id="KW-1185">Reference proteome</keyword>
<reference evidence="11 12" key="1">
    <citation type="submission" date="2019-04" db="EMBL/GenBank/DDBJ databases">
        <title>Salinimonas iocasae sp. nov., a halophilic bacterium isolated from the outer tube casing of tubeworms in Okinawa Trough.</title>
        <authorList>
            <person name="Zhang H."/>
            <person name="Wang H."/>
            <person name="Li C."/>
        </authorList>
    </citation>
    <scope>NUCLEOTIDE SEQUENCE [LARGE SCALE GENOMIC DNA]</scope>
    <source>
        <strain evidence="11 12">KX18D6</strain>
    </source>
</reference>
<organism evidence="11 12">
    <name type="scientific">Salinimonas iocasae</name>
    <dbReference type="NCBI Taxonomy" id="2572577"/>
    <lineage>
        <taxon>Bacteria</taxon>
        <taxon>Pseudomonadati</taxon>
        <taxon>Pseudomonadota</taxon>
        <taxon>Gammaproteobacteria</taxon>
        <taxon>Alteromonadales</taxon>
        <taxon>Alteromonadaceae</taxon>
        <taxon>Alteromonas/Salinimonas group</taxon>
        <taxon>Salinimonas</taxon>
    </lineage>
</organism>
<keyword evidence="6" id="KW-1003">Cell membrane</keyword>
<keyword evidence="9 10" id="KW-0472">Membrane</keyword>
<comment type="function">
    <text evidence="1">Required for nicotinamide riboside transport across the inner membrane.</text>
</comment>
<proteinExistence type="inferred from homology"/>
<feature type="transmembrane region" description="Helical" evidence="10">
    <location>
        <begin position="97"/>
        <end position="116"/>
    </location>
</feature>
<accession>A0A5B7YI61</accession>
<dbReference type="AlphaFoldDB" id="A0A5B7YI61"/>
<feature type="transmembrane region" description="Helical" evidence="10">
    <location>
        <begin position="6"/>
        <end position="29"/>
    </location>
</feature>
<comment type="subcellular location">
    <subcellularLocation>
        <location evidence="2">Cell membrane</location>
        <topology evidence="2">Multi-pass membrane protein</topology>
    </subcellularLocation>
</comment>
<evidence type="ECO:0000256" key="5">
    <source>
        <dbReference type="ARBA" id="ARBA00022448"/>
    </source>
</evidence>
<evidence type="ECO:0000256" key="7">
    <source>
        <dbReference type="ARBA" id="ARBA00022692"/>
    </source>
</evidence>
<dbReference type="NCBIfam" id="TIGR01528">
    <property type="entry name" value="NMN_trans_PnuC"/>
    <property type="match status" value="1"/>
</dbReference>
<comment type="similarity">
    <text evidence="3">Belongs to the nicotinamide ribonucleoside (NR) uptake permease (TC 4.B.1) family.</text>
</comment>
<evidence type="ECO:0000256" key="6">
    <source>
        <dbReference type="ARBA" id="ARBA00022475"/>
    </source>
</evidence>
<protein>
    <recommendedName>
        <fullName evidence="4">Nicotinamide riboside transporter PnuC</fullName>
    </recommendedName>
</protein>
<evidence type="ECO:0000256" key="9">
    <source>
        <dbReference type="ARBA" id="ARBA00023136"/>
    </source>
</evidence>
<dbReference type="PANTHER" id="PTHR36122">
    <property type="entry name" value="NICOTINAMIDE RIBOSIDE TRANSPORTER PNUC"/>
    <property type="match status" value="1"/>
</dbReference>
<evidence type="ECO:0000256" key="1">
    <source>
        <dbReference type="ARBA" id="ARBA00002672"/>
    </source>
</evidence>
<dbReference type="InterPro" id="IPR006419">
    <property type="entry name" value="NMN_transpt_PnuC"/>
</dbReference>
<feature type="transmembrane region" description="Helical" evidence="10">
    <location>
        <begin position="168"/>
        <end position="186"/>
    </location>
</feature>
<keyword evidence="8 10" id="KW-1133">Transmembrane helix</keyword>